<proteinExistence type="predicted"/>
<dbReference type="OrthoDB" id="9814377at2"/>
<dbReference type="Proteomes" id="UP000006073">
    <property type="component" value="Unassembled WGS sequence"/>
</dbReference>
<dbReference type="PANTHER" id="PTHR21666:SF289">
    <property type="entry name" value="L-ALA--D-GLU ENDOPEPTIDASE"/>
    <property type="match status" value="1"/>
</dbReference>
<dbReference type="PANTHER" id="PTHR21666">
    <property type="entry name" value="PEPTIDASE-RELATED"/>
    <property type="match status" value="1"/>
</dbReference>
<dbReference type="Gene3D" id="2.70.70.10">
    <property type="entry name" value="Glucose Permease (Domain IIA)"/>
    <property type="match status" value="1"/>
</dbReference>
<comment type="caution">
    <text evidence="4">The sequence shown here is derived from an EMBL/GenBank/DDBJ whole genome shotgun (WGS) entry which is preliminary data.</text>
</comment>
<dbReference type="InterPro" id="IPR016047">
    <property type="entry name" value="M23ase_b-sheet_dom"/>
</dbReference>
<sequence length="294" mass="32881">MIGLKHKLKKLISSKYLFVIRKEKDFSVLTSFSINAQKITLILLLFFILVFGASLFLARTVLKAWFDPTLSATESTELFIQLSDRVDSLVLELEKREGYVQNIQRIIAGDVLENEEDVIKDQDTVPYESGRARNELDRFQPSAGTQAIIEELGGMPFENNFQFSGTGTPMNNIYLFPPVQGILTAVFDPQNDHFGVDIVAKENEAVKCVLDGTVVFSSWTLATGYVVAVQHSNELISIYKHNSVILKNVGELVRSGEIISIIGNTGELSTGPHLHFELWYQGSALNPQEFISFD</sequence>
<organism evidence="4 5">
    <name type="scientific">Indibacter alkaliphilus (strain CCUG 57479 / KCTC 22604 / LW1)</name>
    <dbReference type="NCBI Taxonomy" id="1189612"/>
    <lineage>
        <taxon>Bacteria</taxon>
        <taxon>Pseudomonadati</taxon>
        <taxon>Bacteroidota</taxon>
        <taxon>Cytophagia</taxon>
        <taxon>Cytophagales</taxon>
        <taxon>Cyclobacteriaceae</taxon>
    </lineage>
</organism>
<keyword evidence="2" id="KW-0812">Transmembrane</keyword>
<feature type="domain" description="M23ase beta-sheet core" evidence="3">
    <location>
        <begin position="192"/>
        <end position="287"/>
    </location>
</feature>
<keyword evidence="5" id="KW-1185">Reference proteome</keyword>
<protein>
    <recommendedName>
        <fullName evidence="3">M23ase beta-sheet core domain-containing protein</fullName>
    </recommendedName>
</protein>
<feature type="transmembrane region" description="Helical" evidence="2">
    <location>
        <begin position="39"/>
        <end position="58"/>
    </location>
</feature>
<dbReference type="SUPFAM" id="SSF51261">
    <property type="entry name" value="Duplicated hybrid motif"/>
    <property type="match status" value="1"/>
</dbReference>
<dbReference type="EMBL" id="ALWO02000052">
    <property type="protein sequence ID" value="EOZ92247.1"/>
    <property type="molecule type" value="Genomic_DNA"/>
</dbReference>
<accession>S2CYK5</accession>
<evidence type="ECO:0000256" key="2">
    <source>
        <dbReference type="SAM" id="Phobius"/>
    </source>
</evidence>
<dbReference type="Pfam" id="PF01551">
    <property type="entry name" value="Peptidase_M23"/>
    <property type="match status" value="1"/>
</dbReference>
<keyword evidence="1" id="KW-0732">Signal</keyword>
<dbReference type="STRING" id="1189612.A33Q_4340"/>
<evidence type="ECO:0000313" key="4">
    <source>
        <dbReference type="EMBL" id="EOZ92247.1"/>
    </source>
</evidence>
<evidence type="ECO:0000313" key="5">
    <source>
        <dbReference type="Proteomes" id="UP000006073"/>
    </source>
</evidence>
<evidence type="ECO:0000256" key="1">
    <source>
        <dbReference type="ARBA" id="ARBA00022729"/>
    </source>
</evidence>
<dbReference type="GO" id="GO:0004222">
    <property type="term" value="F:metalloendopeptidase activity"/>
    <property type="evidence" value="ECO:0007669"/>
    <property type="project" value="TreeGrafter"/>
</dbReference>
<evidence type="ECO:0000259" key="3">
    <source>
        <dbReference type="Pfam" id="PF01551"/>
    </source>
</evidence>
<gene>
    <name evidence="4" type="ORF">A33Q_4340</name>
</gene>
<keyword evidence="2" id="KW-0472">Membrane</keyword>
<reference evidence="4 5" key="1">
    <citation type="journal article" date="2013" name="Genome Announc.">
        <title>Draft Genome Sequence of Indibacter alkaliphilus Strain LW1T, Isolated from Lonar Lake, a Haloalkaline Lake in the Buldana District of Maharashtra, India.</title>
        <authorList>
            <person name="Singh A."/>
            <person name="Kumar Jangir P."/>
            <person name="Sharma R."/>
            <person name="Singh A."/>
            <person name="Kumar Pinnaka A."/>
            <person name="Shivaji S."/>
        </authorList>
    </citation>
    <scope>NUCLEOTIDE SEQUENCE [LARGE SCALE GENOMIC DNA]</scope>
    <source>
        <strain evidence="5">CCUG 57479 / KCTC 22604 / LW1</strain>
    </source>
</reference>
<dbReference type="AlphaFoldDB" id="S2CYK5"/>
<dbReference type="InterPro" id="IPR050570">
    <property type="entry name" value="Cell_wall_metabolism_enzyme"/>
</dbReference>
<dbReference type="CDD" id="cd12797">
    <property type="entry name" value="M23_peptidase"/>
    <property type="match status" value="1"/>
</dbReference>
<keyword evidence="2" id="KW-1133">Transmembrane helix</keyword>
<name>S2CYK5_INDAL</name>
<dbReference type="eggNOG" id="COG0739">
    <property type="taxonomic scope" value="Bacteria"/>
</dbReference>
<dbReference type="InterPro" id="IPR011055">
    <property type="entry name" value="Dup_hybrid_motif"/>
</dbReference>
<dbReference type="RefSeq" id="WP_009032923.1">
    <property type="nucleotide sequence ID" value="NZ_ALWO02000052.1"/>
</dbReference>